<organism evidence="2 4">
    <name type="scientific">Archangium gephyra</name>
    <dbReference type="NCBI Taxonomy" id="48"/>
    <lineage>
        <taxon>Bacteria</taxon>
        <taxon>Pseudomonadati</taxon>
        <taxon>Myxococcota</taxon>
        <taxon>Myxococcia</taxon>
        <taxon>Myxococcales</taxon>
        <taxon>Cystobacterineae</taxon>
        <taxon>Archangiaceae</taxon>
        <taxon>Archangium</taxon>
    </lineage>
</organism>
<evidence type="ECO:0000313" key="2">
    <source>
        <dbReference type="EMBL" id="AKJ02624.1"/>
    </source>
</evidence>
<evidence type="ECO:0008006" key="6">
    <source>
        <dbReference type="Google" id="ProtNLM"/>
    </source>
</evidence>
<dbReference type="InterPro" id="IPR018550">
    <property type="entry name" value="Lipid-A_deacylase-rel"/>
</dbReference>
<evidence type="ECO:0000313" key="4">
    <source>
        <dbReference type="Proteomes" id="UP000035579"/>
    </source>
</evidence>
<reference evidence="3 5" key="2">
    <citation type="submission" date="2018-08" db="EMBL/GenBank/DDBJ databases">
        <title>Genomic Encyclopedia of Archaeal and Bacterial Type Strains, Phase II (KMG-II): from individual species to whole genera.</title>
        <authorList>
            <person name="Goeker M."/>
        </authorList>
    </citation>
    <scope>NUCLEOTIDE SEQUENCE [LARGE SCALE GENOMIC DNA]</scope>
    <source>
        <strain evidence="3 5">DSM 2261</strain>
    </source>
</reference>
<evidence type="ECO:0000313" key="3">
    <source>
        <dbReference type="EMBL" id="REG23172.1"/>
    </source>
</evidence>
<protein>
    <recommendedName>
        <fullName evidence="6">Outer membrane protein beta-barrel domain-containing protein</fullName>
    </recommendedName>
</protein>
<feature type="chain" id="PRO_5041960015" description="Outer membrane protein beta-barrel domain-containing protein" evidence="1">
    <location>
        <begin position="24"/>
        <end position="196"/>
    </location>
</feature>
<name>A0AAC8Q877_9BACT</name>
<dbReference type="KEGG" id="age:AA314_04250"/>
<dbReference type="EMBL" id="QUMU01000017">
    <property type="protein sequence ID" value="REG23172.1"/>
    <property type="molecule type" value="Genomic_DNA"/>
</dbReference>
<dbReference type="AlphaFoldDB" id="A0AAC8Q877"/>
<proteinExistence type="predicted"/>
<reference evidence="2 4" key="1">
    <citation type="submission" date="2015-05" db="EMBL/GenBank/DDBJ databases">
        <title>Genome assembly of Archangium gephyra DSM 2261.</title>
        <authorList>
            <person name="Sharma G."/>
            <person name="Subramanian S."/>
        </authorList>
    </citation>
    <scope>NUCLEOTIDE SEQUENCE [LARGE SCALE GENOMIC DNA]</scope>
    <source>
        <strain evidence="2 4">DSM 2261</strain>
    </source>
</reference>
<gene>
    <name evidence="2" type="ORF">AA314_04250</name>
    <name evidence="3" type="ORF">ATI61_11715</name>
</gene>
<keyword evidence="5" id="KW-1185">Reference proteome</keyword>
<evidence type="ECO:0000313" key="5">
    <source>
        <dbReference type="Proteomes" id="UP000256345"/>
    </source>
</evidence>
<dbReference type="Gene3D" id="2.40.160.20">
    <property type="match status" value="1"/>
</dbReference>
<evidence type="ECO:0000256" key="1">
    <source>
        <dbReference type="SAM" id="SignalP"/>
    </source>
</evidence>
<dbReference type="EMBL" id="CP011509">
    <property type="protein sequence ID" value="AKJ02624.1"/>
    <property type="molecule type" value="Genomic_DNA"/>
</dbReference>
<keyword evidence="1" id="KW-0732">Signal</keyword>
<feature type="signal peptide" evidence="1">
    <location>
        <begin position="1"/>
        <end position="23"/>
    </location>
</feature>
<dbReference type="Pfam" id="PF09411">
    <property type="entry name" value="PagL"/>
    <property type="match status" value="1"/>
</dbReference>
<dbReference type="Proteomes" id="UP000035579">
    <property type="component" value="Chromosome"/>
</dbReference>
<sequence>MTRRGIRWAVLALGFGVAGTAMAQDKQGDVNVFVNGGVGGYTGDLGELSATGPTWGATLNLQPYKMLGFEVGYEGSKNDVTDDRFRAADAPSFIRHGATSLVKVSPPFEKIRPFVGAGLGVSYVYVRGAGAGDTYSSDLMEQVPIAAGLEFNSGALTAGIRGTWRVLVDDNFADAAVPGDASGALVDGTLTVGGRF</sequence>
<accession>A0AAC8Q877</accession>
<dbReference type="InterPro" id="IPR011250">
    <property type="entry name" value="OMP/PagP_B-barrel"/>
</dbReference>
<dbReference type="SUPFAM" id="SSF56925">
    <property type="entry name" value="OMPA-like"/>
    <property type="match status" value="1"/>
</dbReference>
<dbReference type="Proteomes" id="UP000256345">
    <property type="component" value="Unassembled WGS sequence"/>
</dbReference>
<dbReference type="RefSeq" id="WP_047856902.1">
    <property type="nucleotide sequence ID" value="NZ_CP011509.1"/>
</dbReference>